<organism evidence="2 3">
    <name type="scientific">Serratia marcescens</name>
    <dbReference type="NCBI Taxonomy" id="615"/>
    <lineage>
        <taxon>Bacteria</taxon>
        <taxon>Pseudomonadati</taxon>
        <taxon>Pseudomonadota</taxon>
        <taxon>Gammaproteobacteria</taxon>
        <taxon>Enterobacterales</taxon>
        <taxon>Yersiniaceae</taxon>
        <taxon>Serratia</taxon>
    </lineage>
</organism>
<proteinExistence type="predicted"/>
<feature type="coiled-coil region" evidence="1">
    <location>
        <begin position="152"/>
        <end position="179"/>
    </location>
</feature>
<evidence type="ECO:0000313" key="2">
    <source>
        <dbReference type="EMBL" id="TXE32344.1"/>
    </source>
</evidence>
<protein>
    <submittedName>
        <fullName evidence="2">Uncharacterized protein</fullName>
    </submittedName>
</protein>
<dbReference type="AlphaFoldDB" id="A0A5C7CBL6"/>
<sequence length="233" mass="24414">MWKYVQLGFPDDFAPISCSLLTVNPWTYGAGQVTPSGNYLSPENAVKFLAGKLKAAGGTPGAVGFLITATQSDRFLDDLAGFAALLPIPDLQKTARKAVAQAELAVSKMQLPGLQGIGLPDAAPLSLSTTRTAQNAQRIQAAAESAAAGLSFDDINSALQSLEDAASQAQQAAEQALTELKGRRVNAWMFTDEGHPSSIANNMLNGIPEPDAIFTLGALFVGDVGELLRMVKP</sequence>
<gene>
    <name evidence="2" type="ORF">FOT62_16445</name>
</gene>
<name>A0A5C7CBL6_SERMA</name>
<dbReference type="RefSeq" id="WP_147881849.1">
    <property type="nucleotide sequence ID" value="NZ_VOUQ01000008.1"/>
</dbReference>
<evidence type="ECO:0000313" key="3">
    <source>
        <dbReference type="Proteomes" id="UP000321126"/>
    </source>
</evidence>
<dbReference type="Proteomes" id="UP000321126">
    <property type="component" value="Unassembled WGS sequence"/>
</dbReference>
<reference evidence="2 3" key="1">
    <citation type="submission" date="2019-07" db="EMBL/GenBank/DDBJ databases">
        <title>Serratia strains were isolated from fresh produce.</title>
        <authorList>
            <person name="Cho G.-S."/>
            <person name="Stein M."/>
            <person name="Lee W."/>
            <person name="Suh S.H."/>
            <person name="Franz C.M.A.P."/>
        </authorList>
    </citation>
    <scope>NUCLEOTIDE SEQUENCE [LARGE SCALE GENOMIC DNA]</scope>
    <source>
        <strain evidence="2 3">S16</strain>
    </source>
</reference>
<accession>A0A5C7CBL6</accession>
<keyword evidence="1" id="KW-0175">Coiled coil</keyword>
<comment type="caution">
    <text evidence="2">The sequence shown here is derived from an EMBL/GenBank/DDBJ whole genome shotgun (WGS) entry which is preliminary data.</text>
</comment>
<dbReference type="EMBL" id="VOUQ01000008">
    <property type="protein sequence ID" value="TXE32344.1"/>
    <property type="molecule type" value="Genomic_DNA"/>
</dbReference>
<evidence type="ECO:0000256" key="1">
    <source>
        <dbReference type="SAM" id="Coils"/>
    </source>
</evidence>